<dbReference type="InterPro" id="IPR050134">
    <property type="entry name" value="NAD-dep_sirtuin_deacylases"/>
</dbReference>
<dbReference type="InterPro" id="IPR026591">
    <property type="entry name" value="Sirtuin_cat_small_dom_sf"/>
</dbReference>
<comment type="caution">
    <text evidence="4">Lacks conserved residue(s) required for the propagation of feature annotation.</text>
</comment>
<evidence type="ECO:0000256" key="2">
    <source>
        <dbReference type="ARBA" id="ARBA00022679"/>
    </source>
</evidence>
<gene>
    <name evidence="6" type="ORF">J8C05_01875</name>
</gene>
<evidence type="ECO:0000256" key="1">
    <source>
        <dbReference type="ARBA" id="ARBA00012928"/>
    </source>
</evidence>
<organism evidence="6 7">
    <name type="scientific">Chloracidobacterium sp. N</name>
    <dbReference type="NCBI Taxonomy" id="2821540"/>
    <lineage>
        <taxon>Bacteria</taxon>
        <taxon>Pseudomonadati</taxon>
        <taxon>Acidobacteriota</taxon>
        <taxon>Terriglobia</taxon>
        <taxon>Terriglobales</taxon>
        <taxon>Acidobacteriaceae</taxon>
        <taxon>Chloracidobacterium</taxon>
        <taxon>Chloracidobacterium aggregatum</taxon>
    </lineage>
</organism>
<dbReference type="Gene3D" id="3.30.1600.10">
    <property type="entry name" value="SIR2/SIRT2 'Small Domain"/>
    <property type="match status" value="1"/>
</dbReference>
<evidence type="ECO:0000256" key="3">
    <source>
        <dbReference type="ARBA" id="ARBA00023027"/>
    </source>
</evidence>
<feature type="domain" description="Deacetylase sirtuin-type" evidence="5">
    <location>
        <begin position="1"/>
        <end position="241"/>
    </location>
</feature>
<protein>
    <recommendedName>
        <fullName evidence="1">protein acetyllysine N-acetyltransferase</fullName>
        <ecNumber evidence="1">2.3.1.286</ecNumber>
    </recommendedName>
</protein>
<dbReference type="InterPro" id="IPR003000">
    <property type="entry name" value="Sirtuin"/>
</dbReference>
<evidence type="ECO:0000313" key="6">
    <source>
        <dbReference type="EMBL" id="QUV94227.1"/>
    </source>
</evidence>
<evidence type="ECO:0000259" key="5">
    <source>
        <dbReference type="PROSITE" id="PS50305"/>
    </source>
</evidence>
<name>A0ABX8AZU0_9BACT</name>
<dbReference type="EMBL" id="CP072642">
    <property type="protein sequence ID" value="QUV94227.1"/>
    <property type="molecule type" value="Genomic_DNA"/>
</dbReference>
<dbReference type="EC" id="2.3.1.286" evidence="1"/>
<dbReference type="Pfam" id="PF02146">
    <property type="entry name" value="SIR2"/>
    <property type="match status" value="1"/>
</dbReference>
<dbReference type="InterPro" id="IPR029035">
    <property type="entry name" value="DHS-like_NAD/FAD-binding_dom"/>
</dbReference>
<evidence type="ECO:0000256" key="4">
    <source>
        <dbReference type="PROSITE-ProRule" id="PRU00236"/>
    </source>
</evidence>
<dbReference type="PROSITE" id="PS50305">
    <property type="entry name" value="SIRTUIN"/>
    <property type="match status" value="1"/>
</dbReference>
<keyword evidence="3" id="KW-0520">NAD</keyword>
<reference evidence="6 7" key="1">
    <citation type="submission" date="2021-03" db="EMBL/GenBank/DDBJ databases">
        <title>Genomic and phenotypic characterization of Chloracidobacterium isolates provides evidence for multiple species.</title>
        <authorList>
            <person name="Saini M.K."/>
            <person name="Costas A.M.G."/>
            <person name="Tank M."/>
            <person name="Bryant D.A."/>
        </authorList>
    </citation>
    <scope>NUCLEOTIDE SEQUENCE [LARGE SCALE GENOMIC DNA]</scope>
    <source>
        <strain evidence="6 7">N</strain>
    </source>
</reference>
<sequence length="241" mass="26162">MTDDQLQQARQYLAAARRVVVFTGAGISAESGVPTFRGKDATWKGMPAAVASSIGLLEQDLTTAWEWFDYRRTLLKTVVPNPAHIAVAQAETRFEDFLVVTQNVDGLHQKAGSQRIIELHGNIWRGRGLRTGKRYPLPETPLPTLPPRGDHDEPLRPDVVLFGEMLPAGAFEEAEIVASRCDVCLVIGTSGVVYPAALIPFAARDAGAAVIEVNPESTDLTPHMTLSLRGRAGDIVPRLFG</sequence>
<dbReference type="InterPro" id="IPR026590">
    <property type="entry name" value="Ssirtuin_cat_dom"/>
</dbReference>
<accession>A0ABX8AZU0</accession>
<proteinExistence type="predicted"/>
<dbReference type="Gene3D" id="3.40.50.1220">
    <property type="entry name" value="TPP-binding domain"/>
    <property type="match status" value="1"/>
</dbReference>
<dbReference type="PANTHER" id="PTHR11085:SF10">
    <property type="entry name" value="NAD-DEPENDENT PROTEIN DEACYLASE SIRTUIN-5, MITOCHONDRIAL-RELATED"/>
    <property type="match status" value="1"/>
</dbReference>
<dbReference type="SUPFAM" id="SSF52467">
    <property type="entry name" value="DHS-like NAD/FAD-binding domain"/>
    <property type="match status" value="1"/>
</dbReference>
<evidence type="ECO:0000313" key="7">
    <source>
        <dbReference type="Proteomes" id="UP000677668"/>
    </source>
</evidence>
<keyword evidence="7" id="KW-1185">Reference proteome</keyword>
<keyword evidence="2" id="KW-0808">Transferase</keyword>
<dbReference type="RefSeq" id="WP_211422533.1">
    <property type="nucleotide sequence ID" value="NZ_CP072642.1"/>
</dbReference>
<dbReference type="PANTHER" id="PTHR11085">
    <property type="entry name" value="NAD-DEPENDENT PROTEIN DEACYLASE SIRTUIN-5, MITOCHONDRIAL-RELATED"/>
    <property type="match status" value="1"/>
</dbReference>
<dbReference type="Proteomes" id="UP000677668">
    <property type="component" value="Chromosome 1"/>
</dbReference>